<dbReference type="AlphaFoldDB" id="A0A3S5AM38"/>
<dbReference type="Proteomes" id="UP000784294">
    <property type="component" value="Unassembled WGS sequence"/>
</dbReference>
<proteinExistence type="predicted"/>
<comment type="caution">
    <text evidence="1">The sequence shown here is derived from an EMBL/GenBank/DDBJ whole genome shotgun (WGS) entry which is preliminary data.</text>
</comment>
<name>A0A3S5AM38_9PLAT</name>
<reference evidence="1" key="1">
    <citation type="submission" date="2018-11" db="EMBL/GenBank/DDBJ databases">
        <authorList>
            <consortium name="Pathogen Informatics"/>
        </authorList>
    </citation>
    <scope>NUCLEOTIDE SEQUENCE</scope>
</reference>
<keyword evidence="2" id="KW-1185">Reference proteome</keyword>
<evidence type="ECO:0000313" key="2">
    <source>
        <dbReference type="Proteomes" id="UP000784294"/>
    </source>
</evidence>
<evidence type="ECO:0000313" key="1">
    <source>
        <dbReference type="EMBL" id="VEL27192.1"/>
    </source>
</evidence>
<accession>A0A3S5AM38</accession>
<organism evidence="1 2">
    <name type="scientific">Protopolystoma xenopodis</name>
    <dbReference type="NCBI Taxonomy" id="117903"/>
    <lineage>
        <taxon>Eukaryota</taxon>
        <taxon>Metazoa</taxon>
        <taxon>Spiralia</taxon>
        <taxon>Lophotrochozoa</taxon>
        <taxon>Platyhelminthes</taxon>
        <taxon>Monogenea</taxon>
        <taxon>Polyopisthocotylea</taxon>
        <taxon>Polystomatidea</taxon>
        <taxon>Polystomatidae</taxon>
        <taxon>Protopolystoma</taxon>
    </lineage>
</organism>
<gene>
    <name evidence="1" type="ORF">PXEA_LOCUS20632</name>
</gene>
<dbReference type="EMBL" id="CAAALY010085565">
    <property type="protein sequence ID" value="VEL27192.1"/>
    <property type="molecule type" value="Genomic_DNA"/>
</dbReference>
<sequence length="103" mass="11374">MGFAMFVDDGYGLPERFWDARLALDDVEVASTLGCDEPSADERKEARRLEKSVSHVTLWEESRCCEGDSYAFPTNVASIGSADDIFHEPVAMSGLVILLIRST</sequence>
<protein>
    <submittedName>
        <fullName evidence="1">Uncharacterized protein</fullName>
    </submittedName>
</protein>